<dbReference type="Proteomes" id="UP000748752">
    <property type="component" value="Unassembled WGS sequence"/>
</dbReference>
<dbReference type="InterPro" id="IPR020845">
    <property type="entry name" value="AMP-binding_CS"/>
</dbReference>
<evidence type="ECO:0000259" key="5">
    <source>
        <dbReference type="SMART" id="SM00563"/>
    </source>
</evidence>
<dbReference type="SUPFAM" id="SSF69593">
    <property type="entry name" value="Glycerol-3-phosphate (1)-acyltransferase"/>
    <property type="match status" value="1"/>
</dbReference>
<evidence type="ECO:0000256" key="4">
    <source>
        <dbReference type="SAM" id="Phobius"/>
    </source>
</evidence>
<accession>A0ABS1CLY0</accession>
<organism evidence="6 7">
    <name type="scientific">Thiohalocapsa halophila</name>
    <dbReference type="NCBI Taxonomy" id="69359"/>
    <lineage>
        <taxon>Bacteria</taxon>
        <taxon>Pseudomonadati</taxon>
        <taxon>Pseudomonadota</taxon>
        <taxon>Gammaproteobacteria</taxon>
        <taxon>Chromatiales</taxon>
        <taxon>Chromatiaceae</taxon>
        <taxon>Thiohalocapsa</taxon>
    </lineage>
</organism>
<dbReference type="SUPFAM" id="SSF103473">
    <property type="entry name" value="MFS general substrate transporter"/>
    <property type="match status" value="1"/>
</dbReference>
<dbReference type="Gene3D" id="3.40.50.12780">
    <property type="entry name" value="N-terminal domain of ligase-like"/>
    <property type="match status" value="1"/>
</dbReference>
<dbReference type="InterPro" id="IPR002123">
    <property type="entry name" value="Plipid/glycerol_acylTrfase"/>
</dbReference>
<proteinExistence type="predicted"/>
<keyword evidence="2 4" id="KW-1133">Transmembrane helix</keyword>
<reference evidence="6 7" key="1">
    <citation type="journal article" date="2020" name="Microorganisms">
        <title>Osmotic Adaptation and Compatible Solute Biosynthesis of Phototrophic Bacteria as Revealed from Genome Analyses.</title>
        <authorList>
            <person name="Imhoff J.F."/>
            <person name="Rahn T."/>
            <person name="Kunzel S."/>
            <person name="Keller A."/>
            <person name="Neulinger S.C."/>
        </authorList>
    </citation>
    <scope>NUCLEOTIDE SEQUENCE [LARGE SCALE GENOMIC DNA]</scope>
    <source>
        <strain evidence="6 7">DSM 6210</strain>
    </source>
</reference>
<evidence type="ECO:0000313" key="7">
    <source>
        <dbReference type="Proteomes" id="UP000748752"/>
    </source>
</evidence>
<feature type="transmembrane region" description="Helical" evidence="4">
    <location>
        <begin position="187"/>
        <end position="208"/>
    </location>
</feature>
<evidence type="ECO:0000256" key="2">
    <source>
        <dbReference type="ARBA" id="ARBA00022989"/>
    </source>
</evidence>
<protein>
    <submittedName>
        <fullName evidence="6">Acyl-[ACP]--phospholipid O-acyltransferase</fullName>
    </submittedName>
</protein>
<dbReference type="InterPro" id="IPR036259">
    <property type="entry name" value="MFS_trans_sf"/>
</dbReference>
<evidence type="ECO:0000313" key="6">
    <source>
        <dbReference type="EMBL" id="MBK1632870.1"/>
    </source>
</evidence>
<dbReference type="Gene3D" id="1.20.1250.20">
    <property type="entry name" value="MFS general substrate transporter like domains"/>
    <property type="match status" value="1"/>
</dbReference>
<dbReference type="InterPro" id="IPR000873">
    <property type="entry name" value="AMP-dep_synth/lig_dom"/>
</dbReference>
<dbReference type="InterPro" id="IPR011701">
    <property type="entry name" value="MFS"/>
</dbReference>
<feature type="transmembrane region" description="Helical" evidence="4">
    <location>
        <begin position="311"/>
        <end position="333"/>
    </location>
</feature>
<feature type="transmembrane region" description="Helical" evidence="4">
    <location>
        <begin position="339"/>
        <end position="356"/>
    </location>
</feature>
<comment type="caution">
    <text evidence="6">The sequence shown here is derived from an EMBL/GenBank/DDBJ whole genome shotgun (WGS) entry which is preliminary data.</text>
</comment>
<evidence type="ECO:0000256" key="1">
    <source>
        <dbReference type="ARBA" id="ARBA00022692"/>
    </source>
</evidence>
<feature type="transmembrane region" description="Helical" evidence="4">
    <location>
        <begin position="83"/>
        <end position="114"/>
    </location>
</feature>
<dbReference type="Pfam" id="PF00501">
    <property type="entry name" value="AMP-binding"/>
    <property type="match status" value="1"/>
</dbReference>
<dbReference type="Pfam" id="PF01553">
    <property type="entry name" value="Acyltransferase"/>
    <property type="match status" value="1"/>
</dbReference>
<feature type="transmembrane region" description="Helical" evidence="4">
    <location>
        <begin position="243"/>
        <end position="268"/>
    </location>
</feature>
<dbReference type="NCBIfam" id="NF006386">
    <property type="entry name" value="PRK08633.1"/>
    <property type="match status" value="1"/>
</dbReference>
<dbReference type="CDD" id="cd07989">
    <property type="entry name" value="LPLAT_AGPAT-like"/>
    <property type="match status" value="1"/>
</dbReference>
<dbReference type="InterPro" id="IPR042099">
    <property type="entry name" value="ANL_N_sf"/>
</dbReference>
<dbReference type="PROSITE" id="PS00455">
    <property type="entry name" value="AMP_BINDING"/>
    <property type="match status" value="1"/>
</dbReference>
<gene>
    <name evidence="6" type="ORF">CKO31_19380</name>
</gene>
<feature type="domain" description="Phospholipid/glycerol acyltransferase" evidence="5">
    <location>
        <begin position="453"/>
        <end position="564"/>
    </location>
</feature>
<feature type="transmembrane region" description="Helical" evidence="4">
    <location>
        <begin position="400"/>
        <end position="418"/>
    </location>
</feature>
<keyword evidence="1 4" id="KW-0812">Transmembrane</keyword>
<name>A0ABS1CLY0_9GAMM</name>
<dbReference type="Pfam" id="PF07690">
    <property type="entry name" value="MFS_1"/>
    <property type="match status" value="1"/>
</dbReference>
<feature type="transmembrane region" description="Helical" evidence="4">
    <location>
        <begin position="149"/>
        <end position="167"/>
    </location>
</feature>
<dbReference type="Gene3D" id="3.30.300.30">
    <property type="match status" value="1"/>
</dbReference>
<dbReference type="SMART" id="SM00563">
    <property type="entry name" value="PlsC"/>
    <property type="match status" value="1"/>
</dbReference>
<keyword evidence="7" id="KW-1185">Reference proteome</keyword>
<feature type="transmembrane region" description="Helical" evidence="4">
    <location>
        <begin position="280"/>
        <end position="299"/>
    </location>
</feature>
<dbReference type="PANTHER" id="PTHR43767:SF1">
    <property type="entry name" value="NONRIBOSOMAL PEPTIDE SYNTHASE PES1 (EUROFUNG)-RELATED"/>
    <property type="match status" value="1"/>
</dbReference>
<dbReference type="InterPro" id="IPR045851">
    <property type="entry name" value="AMP-bd_C_sf"/>
</dbReference>
<keyword evidence="3 4" id="KW-0472">Membrane</keyword>
<dbReference type="PANTHER" id="PTHR43767">
    <property type="entry name" value="LONG-CHAIN-FATTY-ACID--COA LIGASE"/>
    <property type="match status" value="1"/>
</dbReference>
<dbReference type="RefSeq" id="WP_200240706.1">
    <property type="nucleotide sequence ID" value="NZ_NRRV01000060.1"/>
</dbReference>
<feature type="transmembrane region" description="Helical" evidence="4">
    <location>
        <begin position="45"/>
        <end position="63"/>
    </location>
</feature>
<sequence length="1175" mass="126536">MTRLTSIPGFLPFVAVVFLNSFVDLGHKIIIQNTLFKAYDGPEQIWLTALVNALILLPFILLFTPSGWLADRWPKNRVMRTAAWVAVGITLGITTCYYLGLFWPAFAMTFVLALQSAIYSPSKFGYIKELCGIEALTPANAWVQASSSIAILAGILSFSVLFELLLATPTGEVGGTGLPPAEIMRTIAPVGWFLVLGSLVEVALAYRLPDKRAGAPAMHFDWSQYLTGRYLRHNLHAAWDNSVIWLSIIGLGVFWGISQVLLAAFPAFVEDSLGETNTVVIQGVMAFAGIGIIVGAAIAGRIARDHVETGLIPFSALGIAATLFALPAIGVTWLHSLNFLLLGLLAGMFIVPLNALIQFNAGERELGRVLAAKNFILHWIMLGGLIVTVLSALADTGSRAIMMALAAVGLAGAIYTVWQLPQSLVRFFIARLMAARYRLQVIGLNNMPAQGGVLMLGNHISWIDWAMVQMASPRPVRFVMERVIYERWWLRWFLDFFGVVPISRGSSGHALRRVTELINRGEVVCVFPEGTLSKNAQLAEFKRGFERAAEGANGVILPFYLRGLWGSRFSNASEKLKASRRDGRARDVIVAFGPPLPITSSAQQVKQAVFELSVSSWAEHVQTLPTLPAAWLATAKRRLSTPVVFDAAGGTALTNRRLIAAVLVFARAIRKRCPEQNLGILLPASSAGVIANLAGWLAGKTVVNLNYTASPQALRAALDTAGIRNVVSAKRFLRKLEQRGIDAETLLAGVELHAMEDIRAGVGKVQSLAMLTAAIALPAWLLRARYCHRVHPEDTAAILFSSGSEGKPKGVELTHRNILANVRQIADVLNTETDDLMLSNLPLFHAFGLTATTALPLLEGIPMVCHPDPTDALGNAKAIARYKATVLCSTSTFLRLYVRHRRVHPLMLDSLRIVVAGAERLSPDVRDAFAVKFGKRLYEGYGATETTPVASVNVPDAIEVGNWKVQVGSKPGTVGMPLPGTSFRIVDPDTLAPMPTGEDGLILIGGVQVMKGYLNDPARTAAAVVELDGQRWYKTGDKGHLDADGFLTIVDRYSRFAKLGGEMVSLGAVEDQVRRALGRPELELCAVALPDAKKGERVVLLLAAELEPDNLRAALLDAGVNPLLLPAAIVKVDGVPKLGSGKTDFAAARRLAQAGFGAGTPAGAVPAAASAQLHP</sequence>
<dbReference type="EMBL" id="NRRV01000060">
    <property type="protein sequence ID" value="MBK1632870.1"/>
    <property type="molecule type" value="Genomic_DNA"/>
</dbReference>
<dbReference type="InterPro" id="IPR050237">
    <property type="entry name" value="ATP-dep_AMP-bd_enzyme"/>
</dbReference>
<feature type="transmembrane region" description="Helical" evidence="4">
    <location>
        <begin position="6"/>
        <end position="25"/>
    </location>
</feature>
<dbReference type="SUPFAM" id="SSF56801">
    <property type="entry name" value="Acetyl-CoA synthetase-like"/>
    <property type="match status" value="1"/>
</dbReference>
<feature type="transmembrane region" description="Helical" evidence="4">
    <location>
        <begin position="376"/>
        <end position="394"/>
    </location>
</feature>
<evidence type="ECO:0000256" key="3">
    <source>
        <dbReference type="ARBA" id="ARBA00023136"/>
    </source>
</evidence>